<feature type="compositionally biased region" description="Pro residues" evidence="1">
    <location>
        <begin position="120"/>
        <end position="132"/>
    </location>
</feature>
<name>A0A4S9T8M9_AURPU</name>
<dbReference type="InterPro" id="IPR008011">
    <property type="entry name" value="Complex1_LYR_dom"/>
</dbReference>
<gene>
    <name evidence="3" type="ORF">D6C91_04654</name>
</gene>
<organism evidence="3 4">
    <name type="scientific">Aureobasidium pullulans</name>
    <name type="common">Black yeast</name>
    <name type="synonym">Pullularia pullulans</name>
    <dbReference type="NCBI Taxonomy" id="5580"/>
    <lineage>
        <taxon>Eukaryota</taxon>
        <taxon>Fungi</taxon>
        <taxon>Dikarya</taxon>
        <taxon>Ascomycota</taxon>
        <taxon>Pezizomycotina</taxon>
        <taxon>Dothideomycetes</taxon>
        <taxon>Dothideomycetidae</taxon>
        <taxon>Dothideales</taxon>
        <taxon>Saccotheciaceae</taxon>
        <taxon>Aureobasidium</taxon>
    </lineage>
</organism>
<evidence type="ECO:0000256" key="1">
    <source>
        <dbReference type="SAM" id="MobiDB-lite"/>
    </source>
</evidence>
<dbReference type="EMBL" id="QZBM01000179">
    <property type="protein sequence ID" value="THZ20682.1"/>
    <property type="molecule type" value="Genomic_DNA"/>
</dbReference>
<feature type="region of interest" description="Disordered" evidence="1">
    <location>
        <begin position="285"/>
        <end position="322"/>
    </location>
</feature>
<protein>
    <recommendedName>
        <fullName evidence="2">Complex 1 LYR protein domain-containing protein</fullName>
    </recommendedName>
</protein>
<sequence>MPAFLVPHKSGAHRVTAIALYRALLTKCRSAPPSLDRSALEAVVKKSFAKNRHVTSKYVLQGAFAGGYEPSRMLELEDYVLIEVHKALDHLTASITGDNTSVSHLNSLLYRLPSSLKTTTPPPKPPPPPPTKPAAVVGSTLSLRPRPAFSLPSRRRIPVLVNANKIPILRFTKPQPAILSQYVRSRLVLRQKRLDLKLKLETDMEIAKAEDEWDRILFARGIKEESGNEVDEFGRRQKRTTWTAAIYEALGQTYKAIEDEGVKNKEMAKRMVGIIDREKELAEVERKERQRVKNEERKKRKAERDGIVDKSEVVTSAKSKDH</sequence>
<evidence type="ECO:0000259" key="2">
    <source>
        <dbReference type="Pfam" id="PF05347"/>
    </source>
</evidence>
<accession>A0A4S9T8M9</accession>
<evidence type="ECO:0000313" key="3">
    <source>
        <dbReference type="EMBL" id="THZ20682.1"/>
    </source>
</evidence>
<evidence type="ECO:0000313" key="4">
    <source>
        <dbReference type="Proteomes" id="UP000308005"/>
    </source>
</evidence>
<comment type="caution">
    <text evidence="3">The sequence shown here is derived from an EMBL/GenBank/DDBJ whole genome shotgun (WGS) entry which is preliminary data.</text>
</comment>
<reference evidence="3 4" key="1">
    <citation type="submission" date="2018-10" db="EMBL/GenBank/DDBJ databases">
        <title>Fifty Aureobasidium pullulans genomes reveal a recombining polyextremotolerant generalist.</title>
        <authorList>
            <person name="Gostincar C."/>
            <person name="Turk M."/>
            <person name="Zajc J."/>
            <person name="Gunde-Cimerman N."/>
        </authorList>
    </citation>
    <scope>NUCLEOTIDE SEQUENCE [LARGE SCALE GENOMIC DNA]</scope>
    <source>
        <strain evidence="3 4">EXF-3863</strain>
    </source>
</reference>
<dbReference type="Proteomes" id="UP000308005">
    <property type="component" value="Unassembled WGS sequence"/>
</dbReference>
<dbReference type="AlphaFoldDB" id="A0A4S9T8M9"/>
<feature type="region of interest" description="Disordered" evidence="1">
    <location>
        <begin position="114"/>
        <end position="135"/>
    </location>
</feature>
<feature type="domain" description="Complex 1 LYR protein" evidence="2">
    <location>
        <begin position="17"/>
        <end position="69"/>
    </location>
</feature>
<dbReference type="Pfam" id="PF05347">
    <property type="entry name" value="Complex1_LYR"/>
    <property type="match status" value="1"/>
</dbReference>
<proteinExistence type="predicted"/>